<feature type="domain" description="MYND-type" evidence="5">
    <location>
        <begin position="137"/>
        <end position="180"/>
    </location>
</feature>
<evidence type="ECO:0000259" key="5">
    <source>
        <dbReference type="PROSITE" id="PS50865"/>
    </source>
</evidence>
<dbReference type="SUPFAM" id="SSF144232">
    <property type="entry name" value="HIT/MYND zinc finger-like"/>
    <property type="match status" value="1"/>
</dbReference>
<keyword evidence="1" id="KW-0479">Metal-binding</keyword>
<gene>
    <name evidence="6" type="ORF">R3P38DRAFT_41119</name>
</gene>
<dbReference type="PROSITE" id="PS50865">
    <property type="entry name" value="ZF_MYND_2"/>
    <property type="match status" value="1"/>
</dbReference>
<evidence type="ECO:0000313" key="7">
    <source>
        <dbReference type="Proteomes" id="UP001362999"/>
    </source>
</evidence>
<evidence type="ECO:0000256" key="1">
    <source>
        <dbReference type="ARBA" id="ARBA00022723"/>
    </source>
</evidence>
<dbReference type="AlphaFoldDB" id="A0AAW0EID6"/>
<evidence type="ECO:0000256" key="3">
    <source>
        <dbReference type="ARBA" id="ARBA00022833"/>
    </source>
</evidence>
<organism evidence="6 7">
    <name type="scientific">Favolaschia claudopus</name>
    <dbReference type="NCBI Taxonomy" id="2862362"/>
    <lineage>
        <taxon>Eukaryota</taxon>
        <taxon>Fungi</taxon>
        <taxon>Dikarya</taxon>
        <taxon>Basidiomycota</taxon>
        <taxon>Agaricomycotina</taxon>
        <taxon>Agaricomycetes</taxon>
        <taxon>Agaricomycetidae</taxon>
        <taxon>Agaricales</taxon>
        <taxon>Marasmiineae</taxon>
        <taxon>Mycenaceae</taxon>
        <taxon>Favolaschia</taxon>
    </lineage>
</organism>
<keyword evidence="7" id="KW-1185">Reference proteome</keyword>
<accession>A0AAW0EID6</accession>
<keyword evidence="3" id="KW-0862">Zinc</keyword>
<name>A0AAW0EID6_9AGAR</name>
<dbReference type="GO" id="GO:0008270">
    <property type="term" value="F:zinc ion binding"/>
    <property type="evidence" value="ECO:0007669"/>
    <property type="project" value="UniProtKB-KW"/>
</dbReference>
<dbReference type="Pfam" id="PF01753">
    <property type="entry name" value="zf-MYND"/>
    <property type="match status" value="1"/>
</dbReference>
<dbReference type="InterPro" id="IPR002893">
    <property type="entry name" value="Znf_MYND"/>
</dbReference>
<proteinExistence type="predicted"/>
<dbReference type="EMBL" id="JAWWNJ010000001">
    <property type="protein sequence ID" value="KAK7064396.1"/>
    <property type="molecule type" value="Genomic_DNA"/>
</dbReference>
<keyword evidence="2 4" id="KW-0863">Zinc-finger</keyword>
<comment type="caution">
    <text evidence="6">The sequence shown here is derived from an EMBL/GenBank/DDBJ whole genome shotgun (WGS) entry which is preliminary data.</text>
</comment>
<sequence length="197" mass="22770">MEFATDILVYGFERRHLKVTLKSVMPSTVHVNNMQSWIVQFARDLATDTKHSGKWLCAHCGKPARETQFDIMSYLHLESRPHLTIYVTQVCEAKDGPCDRAAKAESDVWRRQAGFPPNPPNSTRNINPMVQPLSRSCALCHRDPSEAPEMKLKRCSRCRLTRYCGVECQKADYNRHRRICKSVVSLEYDKWAVEDRD</sequence>
<reference evidence="6 7" key="1">
    <citation type="journal article" date="2024" name="J Genomics">
        <title>Draft genome sequencing and assembly of Favolaschia claudopus CIRM-BRFM 2984 isolated from oak limbs.</title>
        <authorList>
            <person name="Navarro D."/>
            <person name="Drula E."/>
            <person name="Chaduli D."/>
            <person name="Cazenave R."/>
            <person name="Ahrendt S."/>
            <person name="Wang J."/>
            <person name="Lipzen A."/>
            <person name="Daum C."/>
            <person name="Barry K."/>
            <person name="Grigoriev I.V."/>
            <person name="Favel A."/>
            <person name="Rosso M.N."/>
            <person name="Martin F."/>
        </authorList>
    </citation>
    <scope>NUCLEOTIDE SEQUENCE [LARGE SCALE GENOMIC DNA]</scope>
    <source>
        <strain evidence="6 7">CIRM-BRFM 2984</strain>
    </source>
</reference>
<protein>
    <recommendedName>
        <fullName evidence="5">MYND-type domain-containing protein</fullName>
    </recommendedName>
</protein>
<evidence type="ECO:0000256" key="2">
    <source>
        <dbReference type="ARBA" id="ARBA00022771"/>
    </source>
</evidence>
<dbReference type="Gene3D" id="6.10.140.2220">
    <property type="match status" value="1"/>
</dbReference>
<evidence type="ECO:0000313" key="6">
    <source>
        <dbReference type="EMBL" id="KAK7064396.1"/>
    </source>
</evidence>
<evidence type="ECO:0000256" key="4">
    <source>
        <dbReference type="PROSITE-ProRule" id="PRU00134"/>
    </source>
</evidence>
<dbReference type="Proteomes" id="UP001362999">
    <property type="component" value="Unassembled WGS sequence"/>
</dbReference>
<dbReference type="PROSITE" id="PS01360">
    <property type="entry name" value="ZF_MYND_1"/>
    <property type="match status" value="1"/>
</dbReference>